<evidence type="ECO:0000256" key="2">
    <source>
        <dbReference type="ARBA" id="ARBA00022723"/>
    </source>
</evidence>
<name>A0A344TI66_9BACT</name>
<dbReference type="PANTHER" id="PTHR42693:SF53">
    <property type="entry name" value="ENDO-4-O-SULFATASE"/>
    <property type="match status" value="1"/>
</dbReference>
<dbReference type="InterPro" id="IPR000917">
    <property type="entry name" value="Sulfatase_N"/>
</dbReference>
<feature type="chain" id="PRO_5016971985" evidence="5">
    <location>
        <begin position="24"/>
        <end position="446"/>
    </location>
</feature>
<dbReference type="InterPro" id="IPR050738">
    <property type="entry name" value="Sulfatase"/>
</dbReference>
<dbReference type="RefSeq" id="WP_114067121.1">
    <property type="nucleotide sequence ID" value="NZ_CP030850.1"/>
</dbReference>
<keyword evidence="4" id="KW-0106">Calcium</keyword>
<dbReference type="PANTHER" id="PTHR42693">
    <property type="entry name" value="ARYLSULFATASE FAMILY MEMBER"/>
    <property type="match status" value="1"/>
</dbReference>
<keyword evidence="5" id="KW-0732">Signal</keyword>
<organism evidence="7 8">
    <name type="scientific">Runella rosea</name>
    <dbReference type="NCBI Taxonomy" id="2259595"/>
    <lineage>
        <taxon>Bacteria</taxon>
        <taxon>Pseudomonadati</taxon>
        <taxon>Bacteroidota</taxon>
        <taxon>Cytophagia</taxon>
        <taxon>Cytophagales</taxon>
        <taxon>Spirosomataceae</taxon>
        <taxon>Runella</taxon>
    </lineage>
</organism>
<evidence type="ECO:0000256" key="3">
    <source>
        <dbReference type="ARBA" id="ARBA00022801"/>
    </source>
</evidence>
<sequence>MSLLPSCVRSLCFLLFFTSLAFAQQKPNIVMILVDDMGWGEVGVYGSKYCQTPHLDNLAKQGMRFTNFYANSTVCSPTRAALMTGRYPDLVGVPGVIRGNVENSWGYFSPKAITLPQVLKTAGYQTAMVGKWHLGLEPENHPNRRGFTHFHGFLEDMMDDYYTHLREGKNWMRLNGQVIDPQGHATDLFTQWAIDYLNTQKKNPKPFFLYLAYNAPHFPVQPPQEWLEKVKKRNPNLSEKRAKLTALIEHLDESIGKVMEVLRQNGQADNTLIVFSSDNGGLLSDEADNGIWKGGKQTMYEGGIRVPTIAVWKNKINANTKTDFRALTMDLLPTFCEAAGAKLPPFVDGKSFLSVLKGEPKTSSDRPTFWVRREGGAYGGQEYYALREGNWKILQNTPFEPFQLFDMSKDSLETTDFRKANKPIYDALEKKLRRHIQKAGAVNWQK</sequence>
<dbReference type="Gene3D" id="3.40.720.10">
    <property type="entry name" value="Alkaline Phosphatase, subunit A"/>
    <property type="match status" value="1"/>
</dbReference>
<gene>
    <name evidence="7" type="ORF">DR864_11545</name>
</gene>
<dbReference type="GO" id="GO:0046872">
    <property type="term" value="F:metal ion binding"/>
    <property type="evidence" value="ECO:0007669"/>
    <property type="project" value="UniProtKB-KW"/>
</dbReference>
<dbReference type="Pfam" id="PF00884">
    <property type="entry name" value="Sulfatase"/>
    <property type="match status" value="1"/>
</dbReference>
<dbReference type="Proteomes" id="UP000251993">
    <property type="component" value="Chromosome"/>
</dbReference>
<feature type="signal peptide" evidence="5">
    <location>
        <begin position="1"/>
        <end position="23"/>
    </location>
</feature>
<dbReference type="Gene3D" id="3.30.1120.10">
    <property type="match status" value="1"/>
</dbReference>
<reference evidence="7 8" key="1">
    <citation type="submission" date="2018-07" db="EMBL/GenBank/DDBJ databases">
        <title>Genome sequencing of Runella.</title>
        <authorList>
            <person name="Baek M.-G."/>
            <person name="Yi H."/>
        </authorList>
    </citation>
    <scope>NUCLEOTIDE SEQUENCE [LARGE SCALE GENOMIC DNA]</scope>
    <source>
        <strain evidence="7 8">HYN0085</strain>
    </source>
</reference>
<feature type="domain" description="Sulfatase N-terminal" evidence="6">
    <location>
        <begin position="27"/>
        <end position="341"/>
    </location>
</feature>
<evidence type="ECO:0000313" key="7">
    <source>
        <dbReference type="EMBL" id="AXE18337.1"/>
    </source>
</evidence>
<comment type="similarity">
    <text evidence="1">Belongs to the sulfatase family.</text>
</comment>
<dbReference type="SUPFAM" id="SSF53649">
    <property type="entry name" value="Alkaline phosphatase-like"/>
    <property type="match status" value="1"/>
</dbReference>
<evidence type="ECO:0000256" key="4">
    <source>
        <dbReference type="ARBA" id="ARBA00022837"/>
    </source>
</evidence>
<evidence type="ECO:0000256" key="1">
    <source>
        <dbReference type="ARBA" id="ARBA00008779"/>
    </source>
</evidence>
<dbReference type="EMBL" id="CP030850">
    <property type="protein sequence ID" value="AXE18337.1"/>
    <property type="molecule type" value="Genomic_DNA"/>
</dbReference>
<dbReference type="AlphaFoldDB" id="A0A344TI66"/>
<dbReference type="OrthoDB" id="9764377at2"/>
<accession>A0A344TI66</accession>
<dbReference type="InterPro" id="IPR017850">
    <property type="entry name" value="Alkaline_phosphatase_core_sf"/>
</dbReference>
<evidence type="ECO:0000259" key="6">
    <source>
        <dbReference type="Pfam" id="PF00884"/>
    </source>
</evidence>
<evidence type="ECO:0000256" key="5">
    <source>
        <dbReference type="SAM" id="SignalP"/>
    </source>
</evidence>
<evidence type="ECO:0000313" key="8">
    <source>
        <dbReference type="Proteomes" id="UP000251993"/>
    </source>
</evidence>
<keyword evidence="2" id="KW-0479">Metal-binding</keyword>
<keyword evidence="3" id="KW-0378">Hydrolase</keyword>
<dbReference type="GO" id="GO:0004065">
    <property type="term" value="F:arylsulfatase activity"/>
    <property type="evidence" value="ECO:0007669"/>
    <property type="project" value="TreeGrafter"/>
</dbReference>
<dbReference type="KEGG" id="run:DR864_11545"/>
<proteinExistence type="inferred from homology"/>
<dbReference type="PROSITE" id="PS00149">
    <property type="entry name" value="SULFATASE_2"/>
    <property type="match status" value="1"/>
</dbReference>
<dbReference type="InterPro" id="IPR024607">
    <property type="entry name" value="Sulfatase_CS"/>
</dbReference>
<protein>
    <submittedName>
        <fullName evidence="7">N-acetylgalactosamine 6-sulfate sulfatase</fullName>
    </submittedName>
</protein>
<keyword evidence="8" id="KW-1185">Reference proteome</keyword>